<proteinExistence type="predicted"/>
<accession>A0ABN9QP87</accession>
<keyword evidence="2" id="KW-1185">Reference proteome</keyword>
<feature type="non-terminal residue" evidence="1">
    <location>
        <position position="1"/>
    </location>
</feature>
<comment type="caution">
    <text evidence="1">The sequence shown here is derived from an EMBL/GenBank/DDBJ whole genome shotgun (WGS) entry which is preliminary data.</text>
</comment>
<gene>
    <name evidence="1" type="ORF">PCOR1329_LOCUS12923</name>
</gene>
<dbReference type="Proteomes" id="UP001189429">
    <property type="component" value="Unassembled WGS sequence"/>
</dbReference>
<protein>
    <submittedName>
        <fullName evidence="1">Uncharacterized protein</fullName>
    </submittedName>
</protein>
<reference evidence="1" key="1">
    <citation type="submission" date="2023-10" db="EMBL/GenBank/DDBJ databases">
        <authorList>
            <person name="Chen Y."/>
            <person name="Shah S."/>
            <person name="Dougan E. K."/>
            <person name="Thang M."/>
            <person name="Chan C."/>
        </authorList>
    </citation>
    <scope>NUCLEOTIDE SEQUENCE [LARGE SCALE GENOMIC DNA]</scope>
</reference>
<evidence type="ECO:0000313" key="2">
    <source>
        <dbReference type="Proteomes" id="UP001189429"/>
    </source>
</evidence>
<evidence type="ECO:0000313" key="1">
    <source>
        <dbReference type="EMBL" id="CAK0806830.1"/>
    </source>
</evidence>
<dbReference type="EMBL" id="CAUYUJ010003790">
    <property type="protein sequence ID" value="CAK0806830.1"/>
    <property type="molecule type" value="Genomic_DNA"/>
</dbReference>
<name>A0ABN9QP87_9DINO</name>
<sequence>QEAPRRRARRRAVPARQPGACGGLLARRRCPGGGHRADVPHIARQGVDAGEAGHRLSLRISPRRGAGGCHGRCDVHGHGAPARYGSAQAPDREGLVARWCGCAVAASMACSPNSD</sequence>
<organism evidence="1 2">
    <name type="scientific">Prorocentrum cordatum</name>
    <dbReference type="NCBI Taxonomy" id="2364126"/>
    <lineage>
        <taxon>Eukaryota</taxon>
        <taxon>Sar</taxon>
        <taxon>Alveolata</taxon>
        <taxon>Dinophyceae</taxon>
        <taxon>Prorocentrales</taxon>
        <taxon>Prorocentraceae</taxon>
        <taxon>Prorocentrum</taxon>
    </lineage>
</organism>